<evidence type="ECO:0000259" key="3">
    <source>
        <dbReference type="PROSITE" id="PS51737"/>
    </source>
</evidence>
<proteinExistence type="predicted"/>
<dbReference type="PANTHER" id="PTHR30461">
    <property type="entry name" value="DNA-INVERTASE FROM LAMBDOID PROPHAGE"/>
    <property type="match status" value="1"/>
</dbReference>
<dbReference type="InterPro" id="IPR011109">
    <property type="entry name" value="DNA_bind_recombinase_dom"/>
</dbReference>
<name>A0A1N7CPC9_9ACTN</name>
<dbReference type="Gene3D" id="3.40.50.1390">
    <property type="entry name" value="Resolvase, N-terminal catalytic domain"/>
    <property type="match status" value="1"/>
</dbReference>
<dbReference type="PROSITE" id="PS51737">
    <property type="entry name" value="RECOMBINASE_DNA_BIND"/>
    <property type="match status" value="1"/>
</dbReference>
<evidence type="ECO:0000256" key="1">
    <source>
        <dbReference type="SAM" id="Coils"/>
    </source>
</evidence>
<dbReference type="Pfam" id="PF00239">
    <property type="entry name" value="Resolvase"/>
    <property type="match status" value="1"/>
</dbReference>
<dbReference type="AlphaFoldDB" id="A0A1N7CPC9"/>
<dbReference type="InterPro" id="IPR036162">
    <property type="entry name" value="Resolvase-like_N_sf"/>
</dbReference>
<feature type="domain" description="Recombinase" evidence="3">
    <location>
        <begin position="163"/>
        <end position="274"/>
    </location>
</feature>
<keyword evidence="5" id="KW-1185">Reference proteome</keyword>
<protein>
    <submittedName>
        <fullName evidence="4">Site-specific DNA recombinase</fullName>
    </submittedName>
</protein>
<dbReference type="SUPFAM" id="SSF53041">
    <property type="entry name" value="Resolvase-like"/>
    <property type="match status" value="1"/>
</dbReference>
<dbReference type="InterPro" id="IPR006119">
    <property type="entry name" value="Resolv_N"/>
</dbReference>
<dbReference type="GO" id="GO:0000150">
    <property type="term" value="F:DNA strand exchange activity"/>
    <property type="evidence" value="ECO:0007669"/>
    <property type="project" value="InterPro"/>
</dbReference>
<evidence type="ECO:0000313" key="5">
    <source>
        <dbReference type="Proteomes" id="UP000186004"/>
    </source>
</evidence>
<evidence type="ECO:0000313" key="4">
    <source>
        <dbReference type="EMBL" id="SIR65284.1"/>
    </source>
</evidence>
<gene>
    <name evidence="4" type="ORF">SAMN05444858_113184</name>
</gene>
<dbReference type="PANTHER" id="PTHR30461:SF23">
    <property type="entry name" value="DNA RECOMBINASE-RELATED"/>
    <property type="match status" value="1"/>
</dbReference>
<dbReference type="OrthoDB" id="4500247at2"/>
<keyword evidence="1" id="KW-0175">Coiled coil</keyword>
<organism evidence="4 5">
    <name type="scientific">Micromonospora avicenniae</name>
    <dbReference type="NCBI Taxonomy" id="1198245"/>
    <lineage>
        <taxon>Bacteria</taxon>
        <taxon>Bacillati</taxon>
        <taxon>Actinomycetota</taxon>
        <taxon>Actinomycetes</taxon>
        <taxon>Micromonosporales</taxon>
        <taxon>Micromonosporaceae</taxon>
        <taxon>Micromonospora</taxon>
    </lineage>
</organism>
<dbReference type="Pfam" id="PF07508">
    <property type="entry name" value="Recombinase"/>
    <property type="match status" value="1"/>
</dbReference>
<dbReference type="RefSeq" id="WP_076472228.1">
    <property type="nucleotide sequence ID" value="NZ_FTNF01000013.1"/>
</dbReference>
<dbReference type="PROSITE" id="PS51736">
    <property type="entry name" value="RECOMBINASES_3"/>
    <property type="match status" value="1"/>
</dbReference>
<evidence type="ECO:0000259" key="2">
    <source>
        <dbReference type="PROSITE" id="PS51736"/>
    </source>
</evidence>
<dbReference type="GO" id="GO:0003677">
    <property type="term" value="F:DNA binding"/>
    <property type="evidence" value="ECO:0007669"/>
    <property type="project" value="InterPro"/>
</dbReference>
<dbReference type="EMBL" id="FTNF01000013">
    <property type="protein sequence ID" value="SIR65284.1"/>
    <property type="molecule type" value="Genomic_DNA"/>
</dbReference>
<dbReference type="SMART" id="SM00857">
    <property type="entry name" value="Resolvase"/>
    <property type="match status" value="1"/>
</dbReference>
<sequence length="463" mass="51968">MSESLQERAGVYGRQSVGKRKSILEQLAAGEETVREEGWTLAGTYEDGTSASRYGTKPRGGWAKVLEDIEAGRLDVLVLWESSRGDRTPETWFAFLSSCRSKGVKIHVITHERTYNLDNARDWKSLAEEGVSNAYESEVLSIRTRRGVAASAKSGRPPMGRPVYGYRRVYDSRTGELLGQEPDPATAPIARSIIEQVARSVPISVIARDLNDRGVPAPYGANWYRQRIRDMATNPAYVGLRKHKEETYRADWEPIVSEQVFYAAQRILNEPTRLSQARPGRQKHLLTYLATCPEGDPMTGKDQTDYACRRGHISIRREPVDRLVTELVLGRLAMPDIYDRMRRAGESADREVTEARNKAAELRARLDEFRRSAIRGETTPATLAFAEAELAAQIEAEEARAASASLPVALREFAGPPEDVRARWEAAPLAARRTVIRTLMKIVIIPTQRAYLPAHQRVKVTWL</sequence>
<dbReference type="InterPro" id="IPR038109">
    <property type="entry name" value="DNA_bind_recomb_sf"/>
</dbReference>
<dbReference type="Proteomes" id="UP000186004">
    <property type="component" value="Unassembled WGS sequence"/>
</dbReference>
<dbReference type="CDD" id="cd00338">
    <property type="entry name" value="Ser_Recombinase"/>
    <property type="match status" value="1"/>
</dbReference>
<feature type="coiled-coil region" evidence="1">
    <location>
        <begin position="338"/>
        <end position="372"/>
    </location>
</feature>
<dbReference type="InterPro" id="IPR050639">
    <property type="entry name" value="SSR_resolvase"/>
</dbReference>
<reference evidence="4 5" key="1">
    <citation type="submission" date="2017-01" db="EMBL/GenBank/DDBJ databases">
        <authorList>
            <person name="Mah S.A."/>
            <person name="Swanson W.J."/>
            <person name="Moy G.W."/>
            <person name="Vacquier V.D."/>
        </authorList>
    </citation>
    <scope>NUCLEOTIDE SEQUENCE [LARGE SCALE GENOMIC DNA]</scope>
    <source>
        <strain evidence="4 5">DSM 45758</strain>
    </source>
</reference>
<feature type="domain" description="Resolvase/invertase-type recombinase catalytic" evidence="2">
    <location>
        <begin position="8"/>
        <end position="155"/>
    </location>
</feature>
<dbReference type="Gene3D" id="3.90.1750.20">
    <property type="entry name" value="Putative Large Serine Recombinase, Chain B, Domain 2"/>
    <property type="match status" value="1"/>
</dbReference>
<accession>A0A1N7CPC9</accession>